<evidence type="ECO:0000313" key="5">
    <source>
        <dbReference type="Proteomes" id="UP000199544"/>
    </source>
</evidence>
<dbReference type="GO" id="GO:0016853">
    <property type="term" value="F:isomerase activity"/>
    <property type="evidence" value="ECO:0007669"/>
    <property type="project" value="UniProtKB-KW"/>
</dbReference>
<dbReference type="PANTHER" id="PTHR13774:SF17">
    <property type="entry name" value="PHENAZINE BIOSYNTHESIS-LIKE DOMAIN-CONTAINING PROTEIN"/>
    <property type="match status" value="1"/>
</dbReference>
<reference evidence="5" key="1">
    <citation type="submission" date="2016-10" db="EMBL/GenBank/DDBJ databases">
        <authorList>
            <person name="Varghese N."/>
            <person name="Submissions S."/>
        </authorList>
    </citation>
    <scope>NUCLEOTIDE SEQUENCE [LARGE SCALE GENOMIC DNA]</scope>
    <source>
        <strain evidence="5">CGMCC 1.6854</strain>
    </source>
</reference>
<dbReference type="Gene3D" id="3.10.310.10">
    <property type="entry name" value="Diaminopimelate Epimerase, Chain A, domain 1"/>
    <property type="match status" value="2"/>
</dbReference>
<dbReference type="OrthoDB" id="9788221at2"/>
<comment type="similarity">
    <text evidence="1">Belongs to the PhzF family.</text>
</comment>
<evidence type="ECO:0000256" key="3">
    <source>
        <dbReference type="PIRSR" id="PIRSR016184-1"/>
    </source>
</evidence>
<gene>
    <name evidence="4" type="ORF">SAMN04488137_3740</name>
</gene>
<sequence>MKTVKVYHYEAFSKVPHKGNPAGVVLNGDELTEEEMQEIAHKVGFNETAFPVRSKSADLKMRFFTPGHEADLCGHATMATLFALKTKGLLGDKTDLQMETNVGVLPIQVHSDGQDIIITMQQASPEFRDFNGSIEELAHSLGIEHDDMDFNLPITYGSTGNWTLLVPIKSLDAFKRMKADNERFPSILKEMPHASVHPFCLETFDQDADMHGRHFSSPYSGTIEDPVTGTASGVMGAYYAAFIDQKAESPIHLLVEQGQEIERDGRVKVQVTKSDNRMKIQITGTAVRVDDFEVAF</sequence>
<dbReference type="RefSeq" id="WP_090237030.1">
    <property type="nucleotide sequence ID" value="NZ_FNHW01000002.1"/>
</dbReference>
<name>A0A1G9ZTJ4_9BACL</name>
<dbReference type="SUPFAM" id="SSF54506">
    <property type="entry name" value="Diaminopimelate epimerase-like"/>
    <property type="match status" value="1"/>
</dbReference>
<dbReference type="PANTHER" id="PTHR13774">
    <property type="entry name" value="PHENAZINE BIOSYNTHESIS PROTEIN"/>
    <property type="match status" value="1"/>
</dbReference>
<dbReference type="Pfam" id="PF02567">
    <property type="entry name" value="PhzC-PhzF"/>
    <property type="match status" value="1"/>
</dbReference>
<dbReference type="Proteomes" id="UP000199544">
    <property type="component" value="Unassembled WGS sequence"/>
</dbReference>
<dbReference type="EMBL" id="FNHW01000002">
    <property type="protein sequence ID" value="SDN24739.1"/>
    <property type="molecule type" value="Genomic_DNA"/>
</dbReference>
<evidence type="ECO:0000256" key="2">
    <source>
        <dbReference type="ARBA" id="ARBA00023235"/>
    </source>
</evidence>
<feature type="active site" evidence="3">
    <location>
        <position position="47"/>
    </location>
</feature>
<dbReference type="PIRSF" id="PIRSF016184">
    <property type="entry name" value="PhzC_PhzF"/>
    <property type="match status" value="1"/>
</dbReference>
<organism evidence="4 5">
    <name type="scientific">Fictibacillus solisalsi</name>
    <dbReference type="NCBI Taxonomy" id="459525"/>
    <lineage>
        <taxon>Bacteria</taxon>
        <taxon>Bacillati</taxon>
        <taxon>Bacillota</taxon>
        <taxon>Bacilli</taxon>
        <taxon>Bacillales</taxon>
        <taxon>Fictibacillaceae</taxon>
        <taxon>Fictibacillus</taxon>
    </lineage>
</organism>
<dbReference type="GO" id="GO:0005737">
    <property type="term" value="C:cytoplasm"/>
    <property type="evidence" value="ECO:0007669"/>
    <property type="project" value="TreeGrafter"/>
</dbReference>
<protein>
    <submittedName>
        <fullName evidence="4">Phenazine biosynthesis protein PhzF family</fullName>
    </submittedName>
</protein>
<dbReference type="STRING" id="459525.SAMN04488137_3740"/>
<proteinExistence type="inferred from homology"/>
<dbReference type="InterPro" id="IPR003719">
    <property type="entry name" value="Phenazine_PhzF-like"/>
</dbReference>
<keyword evidence="2" id="KW-0413">Isomerase</keyword>
<keyword evidence="5" id="KW-1185">Reference proteome</keyword>
<accession>A0A1G9ZTJ4</accession>
<dbReference type="AlphaFoldDB" id="A0A1G9ZTJ4"/>
<dbReference type="NCBIfam" id="TIGR00654">
    <property type="entry name" value="PhzF_family"/>
    <property type="match status" value="1"/>
</dbReference>
<evidence type="ECO:0000256" key="1">
    <source>
        <dbReference type="ARBA" id="ARBA00008270"/>
    </source>
</evidence>
<evidence type="ECO:0000313" key="4">
    <source>
        <dbReference type="EMBL" id="SDN24739.1"/>
    </source>
</evidence>